<proteinExistence type="inferred from homology"/>
<evidence type="ECO:0000313" key="4">
    <source>
        <dbReference type="EMBL" id="KZM93216.1"/>
    </source>
</evidence>
<evidence type="ECO:0000256" key="1">
    <source>
        <dbReference type="ARBA" id="ARBA00005474"/>
    </source>
</evidence>
<evidence type="ECO:0000256" key="2">
    <source>
        <dbReference type="SAM" id="Coils"/>
    </source>
</evidence>
<keyword evidence="6" id="KW-1185">Reference proteome</keyword>
<gene>
    <name evidence="4" type="ORF">DCAR_016461</name>
    <name evidence="5" type="ORF">DCAR_0518815</name>
</gene>
<dbReference type="Proteomes" id="UP000077755">
    <property type="component" value="Chromosome 5"/>
</dbReference>
<evidence type="ECO:0000313" key="6">
    <source>
        <dbReference type="Proteomes" id="UP000077755"/>
    </source>
</evidence>
<reference evidence="4" key="1">
    <citation type="journal article" date="2016" name="Nat. Genet.">
        <title>A high-quality carrot genome assembly provides new insights into carotenoid accumulation and asterid genome evolution.</title>
        <authorList>
            <person name="Iorizzo M."/>
            <person name="Ellison S."/>
            <person name="Senalik D."/>
            <person name="Zeng P."/>
            <person name="Satapoomin P."/>
            <person name="Huang J."/>
            <person name="Bowman M."/>
            <person name="Iovene M."/>
            <person name="Sanseverino W."/>
            <person name="Cavagnaro P."/>
            <person name="Yildiz M."/>
            <person name="Macko-Podgorni A."/>
            <person name="Moranska E."/>
            <person name="Grzebelus E."/>
            <person name="Grzebelus D."/>
            <person name="Ashrafi H."/>
            <person name="Zheng Z."/>
            <person name="Cheng S."/>
            <person name="Spooner D."/>
            <person name="Van Deynze A."/>
            <person name="Simon P."/>
        </authorList>
    </citation>
    <scope>NUCLEOTIDE SEQUENCE [LARGE SCALE GENOMIC DNA]</scope>
    <source>
        <tissue evidence="4">Leaf</tissue>
    </source>
</reference>
<dbReference type="EMBL" id="CP093347">
    <property type="protein sequence ID" value="WOG99463.1"/>
    <property type="molecule type" value="Genomic_DNA"/>
</dbReference>
<dbReference type="EMBL" id="LNRQ01000005">
    <property type="protein sequence ID" value="KZM93216.1"/>
    <property type="molecule type" value="Genomic_DNA"/>
</dbReference>
<protein>
    <recommendedName>
        <fullName evidence="3">LOB domain-containing protein</fullName>
    </recommendedName>
</protein>
<organism evidence="4">
    <name type="scientific">Daucus carota subsp. sativus</name>
    <name type="common">Carrot</name>
    <dbReference type="NCBI Taxonomy" id="79200"/>
    <lineage>
        <taxon>Eukaryota</taxon>
        <taxon>Viridiplantae</taxon>
        <taxon>Streptophyta</taxon>
        <taxon>Embryophyta</taxon>
        <taxon>Tracheophyta</taxon>
        <taxon>Spermatophyta</taxon>
        <taxon>Magnoliopsida</taxon>
        <taxon>eudicotyledons</taxon>
        <taxon>Gunneridae</taxon>
        <taxon>Pentapetalae</taxon>
        <taxon>asterids</taxon>
        <taxon>campanulids</taxon>
        <taxon>Apiales</taxon>
        <taxon>Apiaceae</taxon>
        <taxon>Apioideae</taxon>
        <taxon>Scandiceae</taxon>
        <taxon>Daucinae</taxon>
        <taxon>Daucus</taxon>
        <taxon>Daucus sect. Daucus</taxon>
    </lineage>
</organism>
<reference evidence="5" key="2">
    <citation type="submission" date="2022-03" db="EMBL/GenBank/DDBJ databases">
        <title>Draft title - Genomic analysis of global carrot germplasm unveils the trajectory of domestication and the origin of high carotenoid orange carrot.</title>
        <authorList>
            <person name="Iorizzo M."/>
            <person name="Ellison S."/>
            <person name="Senalik D."/>
            <person name="Macko-Podgorni A."/>
            <person name="Grzebelus D."/>
            <person name="Bostan H."/>
            <person name="Rolling W."/>
            <person name="Curaba J."/>
            <person name="Simon P."/>
        </authorList>
    </citation>
    <scope>NUCLEOTIDE SEQUENCE</scope>
    <source>
        <tissue evidence="5">Leaf</tissue>
    </source>
</reference>
<evidence type="ECO:0000313" key="5">
    <source>
        <dbReference type="EMBL" id="WOG99463.1"/>
    </source>
</evidence>
<name>A0A164XIB4_DAUCS</name>
<feature type="domain" description="LOB" evidence="3">
    <location>
        <begin position="13"/>
        <end position="114"/>
    </location>
</feature>
<dbReference type="Pfam" id="PF03195">
    <property type="entry name" value="LOB"/>
    <property type="match status" value="1"/>
</dbReference>
<evidence type="ECO:0000259" key="3">
    <source>
        <dbReference type="PROSITE" id="PS50891"/>
    </source>
</evidence>
<sequence length="197" mass="21441">MAASFNVVRYNSSPCAACKFLKRKCLPDCIFAPHFPPEELQNFISVHKIFGASNVSKLLNEVLPHQREDAASTLAYEANARLKDPVYGCVRAISILQLQVEGLQKELDEANAELVNYARGYNHCYHPDISGTTAAQPAPSAVPVNPMCCYAQIPPQTRPVDLINTGEAGVCNYYRIPSSVTFPRNDTNQGGAAGQGL</sequence>
<dbReference type="KEGG" id="dcr:108221191"/>
<keyword evidence="2" id="KW-0175">Coiled coil</keyword>
<dbReference type="PANTHER" id="PTHR31301:SF91">
    <property type="entry name" value="PROTEIN LATERAL ORGAN BOUNDARIES"/>
    <property type="match status" value="1"/>
</dbReference>
<dbReference type="InterPro" id="IPR004883">
    <property type="entry name" value="LOB"/>
</dbReference>
<dbReference type="OrthoDB" id="1926568at2759"/>
<dbReference type="STRING" id="79200.A0A164XIB4"/>
<dbReference type="PANTHER" id="PTHR31301">
    <property type="entry name" value="LOB DOMAIN-CONTAINING PROTEIN 4-RELATED"/>
    <property type="match status" value="1"/>
</dbReference>
<dbReference type="AlphaFoldDB" id="A0A164XIB4"/>
<feature type="coiled-coil region" evidence="2">
    <location>
        <begin position="93"/>
        <end position="120"/>
    </location>
</feature>
<dbReference type="PROSITE" id="PS50891">
    <property type="entry name" value="LOB"/>
    <property type="match status" value="1"/>
</dbReference>
<comment type="similarity">
    <text evidence="1">Belongs to the LOB domain-containing protein family.</text>
</comment>
<accession>A0A164XIB4</accession>
<dbReference type="Gramene" id="KZM93216">
    <property type="protein sequence ID" value="KZM93216"/>
    <property type="gene ID" value="DCAR_016461"/>
</dbReference>